<keyword evidence="2" id="KW-0732">Signal</keyword>
<dbReference type="AlphaFoldDB" id="A0A085V1G3"/>
<feature type="compositionally biased region" description="Low complexity" evidence="1">
    <location>
        <begin position="186"/>
        <end position="220"/>
    </location>
</feature>
<evidence type="ECO:0000256" key="2">
    <source>
        <dbReference type="SAM" id="SignalP"/>
    </source>
</evidence>
<proteinExistence type="predicted"/>
<dbReference type="RefSeq" id="WP_047577055.1">
    <property type="nucleotide sequence ID" value="NZ_JPQT01000118.1"/>
</dbReference>
<reference evidence="3 4" key="1">
    <citation type="submission" date="2014-07" db="EMBL/GenBank/DDBJ databases">
        <title>Draft Genome Sequences of Environmental Pseudomonas syringae strains.</title>
        <authorList>
            <person name="Baltrus D.A."/>
            <person name="Berge O."/>
            <person name="Morris C."/>
        </authorList>
    </citation>
    <scope>NUCLEOTIDE SEQUENCE [LARGE SCALE GENOMIC DNA]</scope>
    <source>
        <strain evidence="3 4">CEB003</strain>
    </source>
</reference>
<sequence length="245" mass="25158">MRRSSLKLVLASTLPLALAACSKSEETVEVNTQQTFPTVQACVEQKVPVDICSDAYMNALADHRRIAPTYDSAAACDADFVPDYCQQTSDGKFMPKLGGFELSLSGEVPKSQVAAAQAQGGGESGGGGGGFSGTSLLTGLLIGNMLSGNMGGGRYYSQPIYQTRDSRGAYQSSTLSKQIEQGKTFGQSTQARSSSTGSYSQSTLGRNLGKGSSVSSSISRGGFGSQASARSGWGGKSSSGSSFGG</sequence>
<name>A0A085V1G3_PSESX</name>
<feature type="chain" id="PRO_5001798280" description="DUF1190 domain-containing protein" evidence="2">
    <location>
        <begin position="20"/>
        <end position="245"/>
    </location>
</feature>
<feature type="region of interest" description="Disordered" evidence="1">
    <location>
        <begin position="167"/>
        <end position="245"/>
    </location>
</feature>
<comment type="caution">
    <text evidence="3">The sequence shown here is derived from an EMBL/GenBank/DDBJ whole genome shotgun (WGS) entry which is preliminary data.</text>
</comment>
<feature type="compositionally biased region" description="Polar residues" evidence="1">
    <location>
        <begin position="167"/>
        <end position="185"/>
    </location>
</feature>
<dbReference type="InterPro" id="IPR009576">
    <property type="entry name" value="Biofilm_formation_YgiB"/>
</dbReference>
<dbReference type="PATRIC" id="fig|317.174.peg.3999"/>
<dbReference type="Proteomes" id="UP000028643">
    <property type="component" value="Unassembled WGS sequence"/>
</dbReference>
<evidence type="ECO:0000313" key="3">
    <source>
        <dbReference type="EMBL" id="KFE49276.1"/>
    </source>
</evidence>
<dbReference type="EMBL" id="JPQT01000118">
    <property type="protein sequence ID" value="KFE49276.1"/>
    <property type="molecule type" value="Genomic_DNA"/>
</dbReference>
<evidence type="ECO:0000313" key="4">
    <source>
        <dbReference type="Proteomes" id="UP000028643"/>
    </source>
</evidence>
<protein>
    <recommendedName>
        <fullName evidence="5">DUF1190 domain-containing protein</fullName>
    </recommendedName>
</protein>
<dbReference type="Pfam" id="PF06693">
    <property type="entry name" value="DUF1190"/>
    <property type="match status" value="1"/>
</dbReference>
<evidence type="ECO:0008006" key="5">
    <source>
        <dbReference type="Google" id="ProtNLM"/>
    </source>
</evidence>
<organism evidence="3 4">
    <name type="scientific">Pseudomonas syringae</name>
    <dbReference type="NCBI Taxonomy" id="317"/>
    <lineage>
        <taxon>Bacteria</taxon>
        <taxon>Pseudomonadati</taxon>
        <taxon>Pseudomonadota</taxon>
        <taxon>Gammaproteobacteria</taxon>
        <taxon>Pseudomonadales</taxon>
        <taxon>Pseudomonadaceae</taxon>
        <taxon>Pseudomonas</taxon>
    </lineage>
</organism>
<feature type="compositionally biased region" description="Gly residues" evidence="1">
    <location>
        <begin position="232"/>
        <end position="245"/>
    </location>
</feature>
<gene>
    <name evidence="3" type="ORF">IV02_19565</name>
</gene>
<feature type="signal peptide" evidence="2">
    <location>
        <begin position="1"/>
        <end position="19"/>
    </location>
</feature>
<evidence type="ECO:0000256" key="1">
    <source>
        <dbReference type="SAM" id="MobiDB-lite"/>
    </source>
</evidence>
<accession>A0A085V1G3</accession>
<dbReference type="PROSITE" id="PS51257">
    <property type="entry name" value="PROKAR_LIPOPROTEIN"/>
    <property type="match status" value="1"/>
</dbReference>